<dbReference type="SMART" id="SM00353">
    <property type="entry name" value="HLH"/>
    <property type="match status" value="1"/>
</dbReference>
<feature type="region of interest" description="Disordered" evidence="5">
    <location>
        <begin position="106"/>
        <end position="167"/>
    </location>
</feature>
<dbReference type="EMBL" id="DS268471">
    <property type="protein sequence ID" value="EFP08118.1"/>
    <property type="molecule type" value="Genomic_DNA"/>
</dbReference>
<dbReference type="AlphaFoldDB" id="E3MS04"/>
<dbReference type="FunCoup" id="E3MS04">
    <property type="interactions" value="120"/>
</dbReference>
<dbReference type="OrthoDB" id="10049614at2759"/>
<dbReference type="GO" id="GO:0005634">
    <property type="term" value="C:nucleus"/>
    <property type="evidence" value="ECO:0007669"/>
    <property type="project" value="UniProtKB-SubCell"/>
</dbReference>
<keyword evidence="8" id="KW-1185">Reference proteome</keyword>
<dbReference type="PANTHER" id="PTHR11534:SF9">
    <property type="entry name" value="MYOGENIC-DETERMINATION PROTEIN"/>
    <property type="match status" value="1"/>
</dbReference>
<dbReference type="InParanoid" id="E3MS04"/>
<dbReference type="InterPro" id="IPR011598">
    <property type="entry name" value="bHLH_dom"/>
</dbReference>
<comment type="subcellular location">
    <subcellularLocation>
        <location evidence="1">Nucleus</location>
    </subcellularLocation>
</comment>
<dbReference type="GO" id="GO:0046983">
    <property type="term" value="F:protein dimerization activity"/>
    <property type="evidence" value="ECO:0007669"/>
    <property type="project" value="InterPro"/>
</dbReference>
<dbReference type="GO" id="GO:0007517">
    <property type="term" value="P:muscle organ development"/>
    <property type="evidence" value="ECO:0007669"/>
    <property type="project" value="InterPro"/>
</dbReference>
<dbReference type="HOGENOM" id="CLU_510237_0_0_1"/>
<evidence type="ECO:0000313" key="8">
    <source>
        <dbReference type="Proteomes" id="UP000008281"/>
    </source>
</evidence>
<dbReference type="InterPro" id="IPR036638">
    <property type="entry name" value="HLH_DNA-bd_sf"/>
</dbReference>
<feature type="region of interest" description="Disordered" evidence="5">
    <location>
        <begin position="390"/>
        <end position="418"/>
    </location>
</feature>
<dbReference type="GO" id="GO:0000978">
    <property type="term" value="F:RNA polymerase II cis-regulatory region sequence-specific DNA binding"/>
    <property type="evidence" value="ECO:0007669"/>
    <property type="project" value="TreeGrafter"/>
</dbReference>
<evidence type="ECO:0000256" key="5">
    <source>
        <dbReference type="SAM" id="MobiDB-lite"/>
    </source>
</evidence>
<feature type="region of interest" description="Disordered" evidence="5">
    <location>
        <begin position="496"/>
        <end position="519"/>
    </location>
</feature>
<dbReference type="InterPro" id="IPR039704">
    <property type="entry name" value="Myogenic_factor"/>
</dbReference>
<evidence type="ECO:0000256" key="1">
    <source>
        <dbReference type="ARBA" id="ARBA00004123"/>
    </source>
</evidence>
<keyword evidence="2" id="KW-0238">DNA-binding</keyword>
<sequence length="534" mass="59285">MNTETSTAPTDNYDTNIYYTPSPRVTANDITTLTTFATPVPTGLDYANSQYDIYRNQPAAYYLPTYGQPGSSSFYPDFAGFNVARTQDFTSAIPTVTADIKPVIVKQEKDSSRENSNTAELATQEGAESPASTVGASGAGGAGGSAAGGGPRRTKLDRRKAATMRERRRLRKVNEAFEVVKQRTCPNPNQRLPKVEILRSAIDYINTLERMLTQVGKTTKIMDNNHQMQLNQPMSAGPPHDYITSSHFANSNYNQDGPNMYDDDDLSDTDDERDHHHKLGNAVDLRRRNSLDGLARIVDRIQTLLDAKRMAQFQQDYESSGYSTSASSEFGSLDERIQLKFPPATLRNASKRRAEENMEQLDTMMKASLVLSPEKRLRLDGEDELARRKKEAEEFDPIIANKAGRPPTRRSTSQDIDRSPRVRALRALNTGSTIDQVRIVSGLSSDSISPKLIGEASPRRHFQFNENGSIYSKHRLGATFSPLVAGAKRKIATPSQTMRGLNPSPVDSPRRGGLRNRGTPRAKLMLSDRFKMLD</sequence>
<dbReference type="GO" id="GO:0000981">
    <property type="term" value="F:DNA-binding transcription factor activity, RNA polymerase II-specific"/>
    <property type="evidence" value="ECO:0007669"/>
    <property type="project" value="TreeGrafter"/>
</dbReference>
<evidence type="ECO:0000256" key="4">
    <source>
        <dbReference type="ARBA" id="ARBA00070761"/>
    </source>
</evidence>
<evidence type="ECO:0000256" key="3">
    <source>
        <dbReference type="ARBA" id="ARBA00023242"/>
    </source>
</evidence>
<dbReference type="Pfam" id="PF00010">
    <property type="entry name" value="HLH"/>
    <property type="match status" value="1"/>
</dbReference>
<dbReference type="STRING" id="31234.E3MS04"/>
<dbReference type="PANTHER" id="PTHR11534">
    <property type="entry name" value="MYOGENIC FACTOR"/>
    <property type="match status" value="1"/>
</dbReference>
<dbReference type="Proteomes" id="UP000008281">
    <property type="component" value="Unassembled WGS sequence"/>
</dbReference>
<dbReference type="GO" id="GO:0045663">
    <property type="term" value="P:positive regulation of myoblast differentiation"/>
    <property type="evidence" value="ECO:0007669"/>
    <property type="project" value="TreeGrafter"/>
</dbReference>
<organism evidence="8">
    <name type="scientific">Caenorhabditis remanei</name>
    <name type="common">Caenorhabditis vulgaris</name>
    <dbReference type="NCBI Taxonomy" id="31234"/>
    <lineage>
        <taxon>Eukaryota</taxon>
        <taxon>Metazoa</taxon>
        <taxon>Ecdysozoa</taxon>
        <taxon>Nematoda</taxon>
        <taxon>Chromadorea</taxon>
        <taxon>Rhabditida</taxon>
        <taxon>Rhabditina</taxon>
        <taxon>Rhabditomorpha</taxon>
        <taxon>Rhabditoidea</taxon>
        <taxon>Rhabditidae</taxon>
        <taxon>Peloderinae</taxon>
        <taxon>Caenorhabditis</taxon>
    </lineage>
</organism>
<dbReference type="FunFam" id="4.10.280.10:FF:000005">
    <property type="entry name" value="Myogenic factor"/>
    <property type="match status" value="1"/>
</dbReference>
<name>E3MS04_CAERE</name>
<evidence type="ECO:0000256" key="2">
    <source>
        <dbReference type="ARBA" id="ARBA00023125"/>
    </source>
</evidence>
<evidence type="ECO:0000313" key="7">
    <source>
        <dbReference type="EMBL" id="EFP08118.1"/>
    </source>
</evidence>
<feature type="region of interest" description="Disordered" evidence="5">
    <location>
        <begin position="232"/>
        <end position="275"/>
    </location>
</feature>
<feature type="compositionally biased region" description="Acidic residues" evidence="5">
    <location>
        <begin position="261"/>
        <end position="271"/>
    </location>
</feature>
<gene>
    <name evidence="7" type="primary">Cre-hlh-1</name>
    <name evidence="7" type="ORF">CRE_17301</name>
</gene>
<accession>E3MS04</accession>
<reference evidence="7" key="1">
    <citation type="submission" date="2007-07" db="EMBL/GenBank/DDBJ databases">
        <title>PCAP assembly of the Caenorhabditis remanei genome.</title>
        <authorList>
            <consortium name="The Caenorhabditis remanei Sequencing Consortium"/>
            <person name="Wilson R.K."/>
        </authorList>
    </citation>
    <scope>NUCLEOTIDE SEQUENCE [LARGE SCALE GENOMIC DNA]</scope>
    <source>
        <strain evidence="7">PB4641</strain>
    </source>
</reference>
<dbReference type="CDD" id="cd19699">
    <property type="entry name" value="bHLH_TS_dMYOD_like"/>
    <property type="match status" value="1"/>
</dbReference>
<dbReference type="SUPFAM" id="SSF47459">
    <property type="entry name" value="HLH, helix-loop-helix DNA-binding domain"/>
    <property type="match status" value="1"/>
</dbReference>
<dbReference type="PROSITE" id="PS50888">
    <property type="entry name" value="BHLH"/>
    <property type="match status" value="1"/>
</dbReference>
<feature type="compositionally biased region" description="Gly residues" evidence="5">
    <location>
        <begin position="137"/>
        <end position="151"/>
    </location>
</feature>
<keyword evidence="3" id="KW-0539">Nucleus</keyword>
<protein>
    <recommendedName>
        <fullName evidence="4">Myoblast determination protein 1 homolog</fullName>
    </recommendedName>
</protein>
<feature type="domain" description="BHLH" evidence="6">
    <location>
        <begin position="157"/>
        <end position="208"/>
    </location>
</feature>
<evidence type="ECO:0000259" key="6">
    <source>
        <dbReference type="PROSITE" id="PS50888"/>
    </source>
</evidence>
<dbReference type="Gene3D" id="4.10.280.10">
    <property type="entry name" value="Helix-loop-helix DNA-binding domain"/>
    <property type="match status" value="1"/>
</dbReference>
<feature type="compositionally biased region" description="Polar residues" evidence="5">
    <location>
        <begin position="243"/>
        <end position="257"/>
    </location>
</feature>
<proteinExistence type="predicted"/>
<dbReference type="eggNOG" id="KOG3960">
    <property type="taxonomic scope" value="Eukaryota"/>
</dbReference>